<dbReference type="STRING" id="56956.A0O31_01631"/>
<dbReference type="OrthoDB" id="9797300at2"/>
<dbReference type="RefSeq" id="WP_071677398.1">
    <property type="nucleotide sequence ID" value="NZ_CP016312.1"/>
</dbReference>
<evidence type="ECO:0000313" key="1">
    <source>
        <dbReference type="EMBL" id="APD09739.1"/>
    </source>
</evidence>
<dbReference type="InterPro" id="IPR009279">
    <property type="entry name" value="Portal_Mu"/>
</dbReference>
<organism evidence="1 2">
    <name type="scientific">Thermus brockianus</name>
    <dbReference type="NCBI Taxonomy" id="56956"/>
    <lineage>
        <taxon>Bacteria</taxon>
        <taxon>Thermotogati</taxon>
        <taxon>Deinococcota</taxon>
        <taxon>Deinococci</taxon>
        <taxon>Thermales</taxon>
        <taxon>Thermaceae</taxon>
        <taxon>Thermus</taxon>
    </lineage>
</organism>
<dbReference type="EMBL" id="CP016312">
    <property type="protein sequence ID" value="APD09739.1"/>
    <property type="molecule type" value="Genomic_DNA"/>
</dbReference>
<sequence length="475" mass="52429">MAKEKVNTYQEPRGWLRAEWTPAEVRTVWAIAQQGDMRPVAELARAILGDDRAQGVLSVRVRGLLGLPFTLEPAPGGERWAKLLEERWWSLFPEEALHDLMVWALLTGVGLAALSWVEEDGLLWPKLDVWNPGALVMRDGAWRVRDATGQEHLLERGMWLLYTPYGPKRPWEKGLWRTLALPWLVKLDAIRYWARDNEVGALRVAYTDGPTGETGKELAQLLADLGGDTGLVLPEGWRLDVLSPSAEVWRSKAEAIAWADRAMTIAILGQNLTTDVQGGSYAAARVHEAVRADLLEADVETLATGLRNGVLALWAEWNAGDPALAPWPRWDPRPPEDLAARAETLQRLAQAVATFAQAGANVDLDALLEEYGLPVRKGQGLVRLASGDPPQEAPGFVQGQLYADALADRLLSRLPDPLAGLEAELAQAQSYEEVRGLLMRRFREASPEEVAALTERALVLAGLAGRYSVIRDVER</sequence>
<evidence type="ECO:0008006" key="3">
    <source>
        <dbReference type="Google" id="ProtNLM"/>
    </source>
</evidence>
<evidence type="ECO:0000313" key="2">
    <source>
        <dbReference type="Proteomes" id="UP000182993"/>
    </source>
</evidence>
<name>A0A1J0LVU2_THEBO</name>
<protein>
    <recommendedName>
        <fullName evidence="3">DUF935 family protein</fullName>
    </recommendedName>
</protein>
<dbReference type="KEGG" id="tbc:A0O31_01631"/>
<dbReference type="AlphaFoldDB" id="A0A1J0LVU2"/>
<gene>
    <name evidence="1" type="ORF">A0O31_01631</name>
</gene>
<dbReference type="Proteomes" id="UP000182993">
    <property type="component" value="Chromosome"/>
</dbReference>
<reference evidence="2" key="1">
    <citation type="submission" date="2016-06" db="EMBL/GenBank/DDBJ databases">
        <title>Whole genome sequencing of Thermus brockianus strain GE-1.</title>
        <authorList>
            <person name="Schaefers C."/>
            <person name="Blank S."/>
            <person name="Wiebusch S."/>
            <person name="Elleuche S."/>
            <person name="Antranikian G."/>
        </authorList>
    </citation>
    <scope>NUCLEOTIDE SEQUENCE [LARGE SCALE GENOMIC DNA]</scope>
    <source>
        <strain evidence="2">GE-1</strain>
    </source>
</reference>
<accession>A0A1J0LVU2</accession>
<proteinExistence type="predicted"/>
<dbReference type="Pfam" id="PF06074">
    <property type="entry name" value="Portal_Mu"/>
    <property type="match status" value="1"/>
</dbReference>